<organism evidence="1 2">
    <name type="scientific">Rhizophagus clarus</name>
    <dbReference type="NCBI Taxonomy" id="94130"/>
    <lineage>
        <taxon>Eukaryota</taxon>
        <taxon>Fungi</taxon>
        <taxon>Fungi incertae sedis</taxon>
        <taxon>Mucoromycota</taxon>
        <taxon>Glomeromycotina</taxon>
        <taxon>Glomeromycetes</taxon>
        <taxon>Glomerales</taxon>
        <taxon>Glomeraceae</taxon>
        <taxon>Rhizophagus</taxon>
    </lineage>
</organism>
<dbReference type="OrthoDB" id="10473400at2759"/>
<proteinExistence type="predicted"/>
<accession>A0A8H3L0Z8</accession>
<name>A0A8H3L0Z8_9GLOM</name>
<reference evidence="1" key="1">
    <citation type="submission" date="2019-10" db="EMBL/GenBank/DDBJ databases">
        <title>Conservation and host-specific expression of non-tandemly repeated heterogenous ribosome RNA gene in arbuscular mycorrhizal fungi.</title>
        <authorList>
            <person name="Maeda T."/>
            <person name="Kobayashi Y."/>
            <person name="Nakagawa T."/>
            <person name="Ezawa T."/>
            <person name="Yamaguchi K."/>
            <person name="Bino T."/>
            <person name="Nishimoto Y."/>
            <person name="Shigenobu S."/>
            <person name="Kawaguchi M."/>
        </authorList>
    </citation>
    <scope>NUCLEOTIDE SEQUENCE</scope>
    <source>
        <strain evidence="1">HR1</strain>
    </source>
</reference>
<dbReference type="AlphaFoldDB" id="A0A8H3L0Z8"/>
<dbReference type="EMBL" id="BLAL01000025">
    <property type="protein sequence ID" value="GES76771.1"/>
    <property type="molecule type" value="Genomic_DNA"/>
</dbReference>
<comment type="caution">
    <text evidence="1">The sequence shown here is derived from an EMBL/GenBank/DDBJ whole genome shotgun (WGS) entry which is preliminary data.</text>
</comment>
<evidence type="ECO:0000313" key="2">
    <source>
        <dbReference type="Proteomes" id="UP000615446"/>
    </source>
</evidence>
<gene>
    <name evidence="1" type="ORF">RCL2_000415800</name>
</gene>
<evidence type="ECO:0000313" key="1">
    <source>
        <dbReference type="EMBL" id="GES76771.1"/>
    </source>
</evidence>
<dbReference type="Proteomes" id="UP000615446">
    <property type="component" value="Unassembled WGS sequence"/>
</dbReference>
<protein>
    <submittedName>
        <fullName evidence="1">Uncharacterized protein</fullName>
    </submittedName>
</protein>
<sequence>MAKNLHKPLLHIDNLPTTPLTMNPININVKLYIQKLLEKLNTLTKEEFEAEIENQTDKDFLIIYNLRKEEKEEEEEARVKGETIKNQANKKIIEYNSGSRKFNNTQDISTIIKTGKRIKSLVSLANQEWGIIDAFPNLEINFFKSTLSTARIYETVEMGDRDTNSPKYFPDSEDDE</sequence>